<name>A0A4R1L6Y7_9BACT</name>
<dbReference type="AlphaFoldDB" id="A0A4R1L6Y7"/>
<sequence>MSGYEQTAVQLILIWKMIVSWPATTQPTALKFGVKLVSKCAD</sequence>
<evidence type="ECO:0000313" key="1">
    <source>
        <dbReference type="EMBL" id="TCK72850.1"/>
    </source>
</evidence>
<gene>
    <name evidence="1" type="ORF">C7378_2444</name>
</gene>
<keyword evidence="2" id="KW-1185">Reference proteome</keyword>
<comment type="caution">
    <text evidence="1">The sequence shown here is derived from an EMBL/GenBank/DDBJ whole genome shotgun (WGS) entry which is preliminary data.</text>
</comment>
<protein>
    <submittedName>
        <fullName evidence="1">Uncharacterized protein</fullName>
    </submittedName>
</protein>
<proteinExistence type="predicted"/>
<dbReference type="EMBL" id="SMGK01000003">
    <property type="protein sequence ID" value="TCK72850.1"/>
    <property type="molecule type" value="Genomic_DNA"/>
</dbReference>
<evidence type="ECO:0000313" key="2">
    <source>
        <dbReference type="Proteomes" id="UP000295210"/>
    </source>
</evidence>
<reference evidence="1 2" key="1">
    <citation type="submission" date="2019-03" db="EMBL/GenBank/DDBJ databases">
        <title>Genomic Encyclopedia of Type Strains, Phase IV (KMG-IV): sequencing the most valuable type-strain genomes for metagenomic binning, comparative biology and taxonomic classification.</title>
        <authorList>
            <person name="Goeker M."/>
        </authorList>
    </citation>
    <scope>NUCLEOTIDE SEQUENCE [LARGE SCALE GENOMIC DNA]</scope>
    <source>
        <strain evidence="1 2">DSM 103428</strain>
    </source>
</reference>
<organism evidence="1 2">
    <name type="scientific">Acidipila rosea</name>
    <dbReference type="NCBI Taxonomy" id="768535"/>
    <lineage>
        <taxon>Bacteria</taxon>
        <taxon>Pseudomonadati</taxon>
        <taxon>Acidobacteriota</taxon>
        <taxon>Terriglobia</taxon>
        <taxon>Terriglobales</taxon>
        <taxon>Acidobacteriaceae</taxon>
        <taxon>Acidipila</taxon>
    </lineage>
</organism>
<accession>A0A4R1L6Y7</accession>
<dbReference type="Proteomes" id="UP000295210">
    <property type="component" value="Unassembled WGS sequence"/>
</dbReference>